<sequence length="53" mass="5598">MTTVQRSTLARITGITAGAPAKALSQPHLMVTAGDIVLVTERIFDIPLPSAHE</sequence>
<evidence type="ECO:0000313" key="1">
    <source>
        <dbReference type="EMBL" id="KAG0461677.1"/>
    </source>
</evidence>
<accession>A0A835UHC5</accession>
<evidence type="ECO:0000313" key="2">
    <source>
        <dbReference type="EMBL" id="KAG0463178.1"/>
    </source>
</evidence>
<proteinExistence type="predicted"/>
<name>A0A835UHC5_VANPL</name>
<protein>
    <submittedName>
        <fullName evidence="1">Uncharacterized protein</fullName>
    </submittedName>
</protein>
<keyword evidence="3" id="KW-1185">Reference proteome</keyword>
<dbReference type="Proteomes" id="UP000636800">
    <property type="component" value="Chromosome 11"/>
</dbReference>
<dbReference type="EMBL" id="JADCNL010000011">
    <property type="protein sequence ID" value="KAG0461677.1"/>
    <property type="molecule type" value="Genomic_DNA"/>
</dbReference>
<comment type="caution">
    <text evidence="1">The sequence shown here is derived from an EMBL/GenBank/DDBJ whole genome shotgun (WGS) entry which is preliminary data.</text>
</comment>
<evidence type="ECO:0000313" key="4">
    <source>
        <dbReference type="Proteomes" id="UP000639772"/>
    </source>
</evidence>
<reference evidence="3 4" key="1">
    <citation type="journal article" date="2020" name="Nat. Food">
        <title>A phased Vanilla planifolia genome enables genetic improvement of flavour and production.</title>
        <authorList>
            <person name="Hasing T."/>
            <person name="Tang H."/>
            <person name="Brym M."/>
            <person name="Khazi F."/>
            <person name="Huang T."/>
            <person name="Chambers A.H."/>
        </authorList>
    </citation>
    <scope>NUCLEOTIDE SEQUENCE [LARGE SCALE GENOMIC DNA]</scope>
    <source>
        <tissue evidence="1">Leaf</tissue>
    </source>
</reference>
<organism evidence="1 3">
    <name type="scientific">Vanilla planifolia</name>
    <name type="common">Vanilla</name>
    <dbReference type="NCBI Taxonomy" id="51239"/>
    <lineage>
        <taxon>Eukaryota</taxon>
        <taxon>Viridiplantae</taxon>
        <taxon>Streptophyta</taxon>
        <taxon>Embryophyta</taxon>
        <taxon>Tracheophyta</taxon>
        <taxon>Spermatophyta</taxon>
        <taxon>Magnoliopsida</taxon>
        <taxon>Liliopsida</taxon>
        <taxon>Asparagales</taxon>
        <taxon>Orchidaceae</taxon>
        <taxon>Vanilloideae</taxon>
        <taxon>Vanilleae</taxon>
        <taxon>Vanilla</taxon>
    </lineage>
</organism>
<dbReference type="Proteomes" id="UP000639772">
    <property type="component" value="Chromosome 11"/>
</dbReference>
<evidence type="ECO:0000313" key="3">
    <source>
        <dbReference type="Proteomes" id="UP000636800"/>
    </source>
</evidence>
<dbReference type="EMBL" id="JADCNM010000011">
    <property type="protein sequence ID" value="KAG0463178.1"/>
    <property type="molecule type" value="Genomic_DNA"/>
</dbReference>
<gene>
    <name evidence="2" type="ORF">HPP92_021654</name>
    <name evidence="1" type="ORF">HPP92_021974</name>
</gene>
<dbReference type="AlphaFoldDB" id="A0A835UHC5"/>